<evidence type="ECO:0000313" key="2">
    <source>
        <dbReference type="EMBL" id="KAH3717927.1"/>
    </source>
</evidence>
<dbReference type="AlphaFoldDB" id="A0A9D4C5S4"/>
<protein>
    <submittedName>
        <fullName evidence="2">Uncharacterized protein</fullName>
    </submittedName>
</protein>
<dbReference type="Proteomes" id="UP000828390">
    <property type="component" value="Unassembled WGS sequence"/>
</dbReference>
<proteinExistence type="predicted"/>
<comment type="caution">
    <text evidence="2">The sequence shown here is derived from an EMBL/GenBank/DDBJ whole genome shotgun (WGS) entry which is preliminary data.</text>
</comment>
<name>A0A9D4C5S4_DREPO</name>
<reference evidence="2" key="2">
    <citation type="submission" date="2020-11" db="EMBL/GenBank/DDBJ databases">
        <authorList>
            <person name="McCartney M.A."/>
            <person name="Auch B."/>
            <person name="Kono T."/>
            <person name="Mallez S."/>
            <person name="Becker A."/>
            <person name="Gohl D.M."/>
            <person name="Silverstein K.A.T."/>
            <person name="Koren S."/>
            <person name="Bechman K.B."/>
            <person name="Herman A."/>
            <person name="Abrahante J.E."/>
            <person name="Garbe J."/>
        </authorList>
    </citation>
    <scope>NUCLEOTIDE SEQUENCE</scope>
    <source>
        <strain evidence="2">Duluth1</strain>
        <tissue evidence="2">Whole animal</tissue>
    </source>
</reference>
<dbReference type="EMBL" id="JAIWYP010000013">
    <property type="protein sequence ID" value="KAH3717834.1"/>
    <property type="molecule type" value="Genomic_DNA"/>
</dbReference>
<reference evidence="2" key="1">
    <citation type="journal article" date="2019" name="bioRxiv">
        <title>The Genome of the Zebra Mussel, Dreissena polymorpha: A Resource for Invasive Species Research.</title>
        <authorList>
            <person name="McCartney M.A."/>
            <person name="Auch B."/>
            <person name="Kono T."/>
            <person name="Mallez S."/>
            <person name="Zhang Y."/>
            <person name="Obille A."/>
            <person name="Becker A."/>
            <person name="Abrahante J.E."/>
            <person name="Garbe J."/>
            <person name="Badalamenti J.P."/>
            <person name="Herman A."/>
            <person name="Mangelson H."/>
            <person name="Liachko I."/>
            <person name="Sullivan S."/>
            <person name="Sone E.D."/>
            <person name="Koren S."/>
            <person name="Silverstein K.A.T."/>
            <person name="Beckman K.B."/>
            <person name="Gohl D.M."/>
        </authorList>
    </citation>
    <scope>NUCLEOTIDE SEQUENCE</scope>
    <source>
        <strain evidence="2">Duluth1</strain>
        <tissue evidence="2">Whole animal</tissue>
    </source>
</reference>
<gene>
    <name evidence="1" type="ORF">DPMN_060630</name>
    <name evidence="2" type="ORF">DPMN_060723</name>
</gene>
<organism evidence="2 3">
    <name type="scientific">Dreissena polymorpha</name>
    <name type="common">Zebra mussel</name>
    <name type="synonym">Mytilus polymorpha</name>
    <dbReference type="NCBI Taxonomy" id="45954"/>
    <lineage>
        <taxon>Eukaryota</taxon>
        <taxon>Metazoa</taxon>
        <taxon>Spiralia</taxon>
        <taxon>Lophotrochozoa</taxon>
        <taxon>Mollusca</taxon>
        <taxon>Bivalvia</taxon>
        <taxon>Autobranchia</taxon>
        <taxon>Heteroconchia</taxon>
        <taxon>Euheterodonta</taxon>
        <taxon>Imparidentia</taxon>
        <taxon>Neoheterodontei</taxon>
        <taxon>Myida</taxon>
        <taxon>Dreissenoidea</taxon>
        <taxon>Dreissenidae</taxon>
        <taxon>Dreissena</taxon>
    </lineage>
</organism>
<keyword evidence="3" id="KW-1185">Reference proteome</keyword>
<dbReference type="EMBL" id="JAIWYP010000013">
    <property type="protein sequence ID" value="KAH3717927.1"/>
    <property type="molecule type" value="Genomic_DNA"/>
</dbReference>
<sequence length="57" mass="6239">MVTILASNDPNGRFGFPLESKERTIAEDFYPGMASSTQASLRVERRMGTFGTVEVAV</sequence>
<accession>A0A9D4C5S4</accession>
<evidence type="ECO:0000313" key="3">
    <source>
        <dbReference type="Proteomes" id="UP000828390"/>
    </source>
</evidence>
<evidence type="ECO:0000313" key="1">
    <source>
        <dbReference type="EMBL" id="KAH3717834.1"/>
    </source>
</evidence>